<feature type="domain" description="KilA-N DNA-binding" evidence="1">
    <location>
        <begin position="12"/>
        <end position="98"/>
    </location>
</feature>
<dbReference type="Proteomes" id="UP001214530">
    <property type="component" value="Chromosome"/>
</dbReference>
<dbReference type="EMBL" id="CP119313">
    <property type="protein sequence ID" value="WEK21669.1"/>
    <property type="molecule type" value="Genomic_DNA"/>
</dbReference>
<protein>
    <submittedName>
        <fullName evidence="2">ORF6N domain-containing protein</fullName>
    </submittedName>
</protein>
<organism evidence="2 3">
    <name type="scientific">Candidatus Pedobacter colombiensis</name>
    <dbReference type="NCBI Taxonomy" id="3121371"/>
    <lineage>
        <taxon>Bacteria</taxon>
        <taxon>Pseudomonadati</taxon>
        <taxon>Bacteroidota</taxon>
        <taxon>Sphingobacteriia</taxon>
        <taxon>Sphingobacteriales</taxon>
        <taxon>Sphingobacteriaceae</taxon>
        <taxon>Pedobacter</taxon>
    </lineage>
</organism>
<evidence type="ECO:0000313" key="3">
    <source>
        <dbReference type="Proteomes" id="UP001214530"/>
    </source>
</evidence>
<evidence type="ECO:0000259" key="1">
    <source>
        <dbReference type="Pfam" id="PF10543"/>
    </source>
</evidence>
<accession>A0AAJ5WBZ0</accession>
<proteinExistence type="predicted"/>
<reference evidence="2" key="1">
    <citation type="submission" date="2023-03" db="EMBL/GenBank/DDBJ databases">
        <title>Andean soil-derived lignocellulolytic bacterial consortium as a source of novel taxa and putative plastic-active enzymes.</title>
        <authorList>
            <person name="Diaz-Garcia L."/>
            <person name="Chuvochina M."/>
            <person name="Feuerriegel G."/>
            <person name="Bunk B."/>
            <person name="Sproer C."/>
            <person name="Streit W.R."/>
            <person name="Rodriguez L.M."/>
            <person name="Overmann J."/>
            <person name="Jimenez D.J."/>
        </authorList>
    </citation>
    <scope>NUCLEOTIDE SEQUENCE</scope>
    <source>
        <strain evidence="2">MAG 3858</strain>
    </source>
</reference>
<name>A0AAJ5WBZ0_9SPHI</name>
<dbReference type="InterPro" id="IPR018873">
    <property type="entry name" value="KilA-N_DNA-bd_domain"/>
</dbReference>
<dbReference type="AlphaFoldDB" id="A0AAJ5WBZ0"/>
<sequence length="118" mass="13726">MRIAGPDEVVLSKIYQIRGQKVMLDNDLAVLYGVETKRLNEQVRRNMERFPADFMFQLTHDEHQSLRSQFATSKTGRGGRAYLPYAFTEHGVLMLSSVLNKQAIQKMIYDHRCYETLL</sequence>
<gene>
    <name evidence="2" type="ORF">P0Y49_11035</name>
</gene>
<dbReference type="Pfam" id="PF10543">
    <property type="entry name" value="ORF6N"/>
    <property type="match status" value="1"/>
</dbReference>
<evidence type="ECO:0000313" key="2">
    <source>
        <dbReference type="EMBL" id="WEK21669.1"/>
    </source>
</evidence>